<evidence type="ECO:0000256" key="1">
    <source>
        <dbReference type="RuleBase" id="RU003651"/>
    </source>
</evidence>
<dbReference type="EMBL" id="JBHTJZ010000061">
    <property type="protein sequence ID" value="MFD0961646.1"/>
    <property type="molecule type" value="Genomic_DNA"/>
</dbReference>
<sequence>MKSGLIIKLIEAHCTGSEDAFKKALDDLANDEERKGNASLSNSLRNAYSSDKKSISFSSSPISEMTFSMQNALPTPKDKDSALELIEVLHPKVKLTDVALPEKTKAALHQIIEEQKQATDLLSKGISPTNRILFCGPPGCGKTLTANAIAGEIDIPIAYVRLDALVSSYLGQTGTNIRKIFEFVKNKRIMLFLDEFDAIAKKRDDAHELGELKRVVTTLLQNMDSMPANVFLVAATNHHHLLDPAIWRRFDTSILLELPNTQQRESIISKFISETLDGYIIEVKLLTTLTEGMSGAQVGTFLQAVAKYCIMHHREKNVTKEDIANVWVKQSTLLVSEDSDAYTHALYKLNKSGISMRTLEEITGISKSTLSYRFNKEEKIDEQG</sequence>
<dbReference type="RefSeq" id="WP_377567417.1">
    <property type="nucleotide sequence ID" value="NZ_JBHTJZ010000061.1"/>
</dbReference>
<keyword evidence="4" id="KW-1185">Reference proteome</keyword>
<comment type="similarity">
    <text evidence="1">Belongs to the AAA ATPase family.</text>
</comment>
<proteinExistence type="inferred from homology"/>
<dbReference type="PANTHER" id="PTHR23077:SF198">
    <property type="entry name" value="ATP-DEPENDENT ZINC METALLOPROTEASE FTSH"/>
    <property type="match status" value="1"/>
</dbReference>
<accession>A0ABW3HVV6</accession>
<evidence type="ECO:0000313" key="4">
    <source>
        <dbReference type="Proteomes" id="UP001596989"/>
    </source>
</evidence>
<evidence type="ECO:0000313" key="3">
    <source>
        <dbReference type="EMBL" id="MFD0961646.1"/>
    </source>
</evidence>
<dbReference type="InterPro" id="IPR050168">
    <property type="entry name" value="AAA_ATPase_domain"/>
</dbReference>
<dbReference type="SUPFAM" id="SSF52540">
    <property type="entry name" value="P-loop containing nucleoside triphosphate hydrolases"/>
    <property type="match status" value="1"/>
</dbReference>
<gene>
    <name evidence="3" type="ORF">ACFQ2I_20060</name>
</gene>
<name>A0ABW3HVV6_9BACL</name>
<feature type="domain" description="AAA+ ATPase" evidence="2">
    <location>
        <begin position="128"/>
        <end position="260"/>
    </location>
</feature>
<dbReference type="PANTHER" id="PTHR23077">
    <property type="entry name" value="AAA-FAMILY ATPASE"/>
    <property type="match status" value="1"/>
</dbReference>
<dbReference type="InterPro" id="IPR003593">
    <property type="entry name" value="AAA+_ATPase"/>
</dbReference>
<dbReference type="SMART" id="SM00382">
    <property type="entry name" value="AAA"/>
    <property type="match status" value="1"/>
</dbReference>
<keyword evidence="1" id="KW-0547">Nucleotide-binding</keyword>
<keyword evidence="1" id="KW-0067">ATP-binding</keyword>
<dbReference type="InterPro" id="IPR027417">
    <property type="entry name" value="P-loop_NTPase"/>
</dbReference>
<dbReference type="PROSITE" id="PS00674">
    <property type="entry name" value="AAA"/>
    <property type="match status" value="1"/>
</dbReference>
<organism evidence="3 4">
    <name type="scientific">Paenibacillus chungangensis</name>
    <dbReference type="NCBI Taxonomy" id="696535"/>
    <lineage>
        <taxon>Bacteria</taxon>
        <taxon>Bacillati</taxon>
        <taxon>Bacillota</taxon>
        <taxon>Bacilli</taxon>
        <taxon>Bacillales</taxon>
        <taxon>Paenibacillaceae</taxon>
        <taxon>Paenibacillus</taxon>
    </lineage>
</organism>
<protein>
    <submittedName>
        <fullName evidence="3">AAA family ATPase</fullName>
    </submittedName>
</protein>
<dbReference type="Gene3D" id="3.40.50.300">
    <property type="entry name" value="P-loop containing nucleotide triphosphate hydrolases"/>
    <property type="match status" value="1"/>
</dbReference>
<dbReference type="InterPro" id="IPR003960">
    <property type="entry name" value="ATPase_AAA_CS"/>
</dbReference>
<comment type="caution">
    <text evidence="3">The sequence shown here is derived from an EMBL/GenBank/DDBJ whole genome shotgun (WGS) entry which is preliminary data.</text>
</comment>
<dbReference type="Proteomes" id="UP001596989">
    <property type="component" value="Unassembled WGS sequence"/>
</dbReference>
<dbReference type="InterPro" id="IPR003959">
    <property type="entry name" value="ATPase_AAA_core"/>
</dbReference>
<evidence type="ECO:0000259" key="2">
    <source>
        <dbReference type="SMART" id="SM00382"/>
    </source>
</evidence>
<dbReference type="Pfam" id="PF00004">
    <property type="entry name" value="AAA"/>
    <property type="match status" value="1"/>
</dbReference>
<reference evidence="4" key="1">
    <citation type="journal article" date="2019" name="Int. J. Syst. Evol. Microbiol.">
        <title>The Global Catalogue of Microorganisms (GCM) 10K type strain sequencing project: providing services to taxonomists for standard genome sequencing and annotation.</title>
        <authorList>
            <consortium name="The Broad Institute Genomics Platform"/>
            <consortium name="The Broad Institute Genome Sequencing Center for Infectious Disease"/>
            <person name="Wu L."/>
            <person name="Ma J."/>
        </authorList>
    </citation>
    <scope>NUCLEOTIDE SEQUENCE [LARGE SCALE GENOMIC DNA]</scope>
    <source>
        <strain evidence="4">CCUG 59129</strain>
    </source>
</reference>
<dbReference type="CDD" id="cd19481">
    <property type="entry name" value="RecA-like_protease"/>
    <property type="match status" value="1"/>
</dbReference>